<dbReference type="GO" id="GO:0046872">
    <property type="term" value="F:metal ion binding"/>
    <property type="evidence" value="ECO:0007669"/>
    <property type="project" value="UniProtKB-KW"/>
</dbReference>
<evidence type="ECO:0000313" key="5">
    <source>
        <dbReference type="EMBL" id="KAH7128566.1"/>
    </source>
</evidence>
<evidence type="ECO:0000313" key="6">
    <source>
        <dbReference type="Proteomes" id="UP000700596"/>
    </source>
</evidence>
<comment type="similarity">
    <text evidence="1">Belongs to the Gfa family.</text>
</comment>
<dbReference type="EMBL" id="JAGMWT010000005">
    <property type="protein sequence ID" value="KAH7128566.1"/>
    <property type="molecule type" value="Genomic_DNA"/>
</dbReference>
<gene>
    <name evidence="5" type="ORF">B0J11DRAFT_525274</name>
</gene>
<comment type="caution">
    <text evidence="5">The sequence shown here is derived from an EMBL/GenBank/DDBJ whole genome shotgun (WGS) entry which is preliminary data.</text>
</comment>
<keyword evidence="6" id="KW-1185">Reference proteome</keyword>
<evidence type="ECO:0000256" key="2">
    <source>
        <dbReference type="ARBA" id="ARBA00022723"/>
    </source>
</evidence>
<dbReference type="PROSITE" id="PS51891">
    <property type="entry name" value="CENP_V_GFA"/>
    <property type="match status" value="1"/>
</dbReference>
<keyword evidence="2" id="KW-0479">Metal-binding</keyword>
<dbReference type="PANTHER" id="PTHR28620:SF1">
    <property type="entry name" value="CENP-V_GFA DOMAIN-CONTAINING PROTEIN"/>
    <property type="match status" value="1"/>
</dbReference>
<name>A0A9P9IQ86_9PLEO</name>
<accession>A0A9P9IQ86</accession>
<sequence>MTTTGAYPGSCHCGIVQYQIRLTFPPVHDVNAESIRLYKCNCTTCHKMGFFHCRPINPGEDFILTAPSPSELGEYRCFDKRIGWYFCKNCGVRTFAMGGNWEEAELDVEKWAGKDSKAETMKVWKATAGESFKRVVDGKEIIKPLHYLSVNAVTLNGGEGGVDLREWHDKKWVFYVENLERKNGTLMRIDEPYPGGLY</sequence>
<dbReference type="InterPro" id="IPR011057">
    <property type="entry name" value="Mss4-like_sf"/>
</dbReference>
<dbReference type="Gene3D" id="2.170.150.70">
    <property type="match status" value="1"/>
</dbReference>
<dbReference type="SUPFAM" id="SSF51316">
    <property type="entry name" value="Mss4-like"/>
    <property type="match status" value="1"/>
</dbReference>
<dbReference type="OrthoDB" id="3930719at2759"/>
<proteinExistence type="inferred from homology"/>
<dbReference type="InterPro" id="IPR052355">
    <property type="entry name" value="CENP-V-like"/>
</dbReference>
<feature type="domain" description="CENP-V/GFA" evidence="4">
    <location>
        <begin position="7"/>
        <end position="133"/>
    </location>
</feature>
<keyword evidence="3" id="KW-0862">Zinc</keyword>
<dbReference type="GO" id="GO:0016846">
    <property type="term" value="F:carbon-sulfur lyase activity"/>
    <property type="evidence" value="ECO:0007669"/>
    <property type="project" value="InterPro"/>
</dbReference>
<dbReference type="PANTHER" id="PTHR28620">
    <property type="entry name" value="CENTROMERE PROTEIN V"/>
    <property type="match status" value="1"/>
</dbReference>
<evidence type="ECO:0000256" key="3">
    <source>
        <dbReference type="ARBA" id="ARBA00022833"/>
    </source>
</evidence>
<dbReference type="Pfam" id="PF04828">
    <property type="entry name" value="GFA"/>
    <property type="match status" value="1"/>
</dbReference>
<reference evidence="5" key="1">
    <citation type="journal article" date="2021" name="Nat. Commun.">
        <title>Genetic determinants of endophytism in the Arabidopsis root mycobiome.</title>
        <authorList>
            <person name="Mesny F."/>
            <person name="Miyauchi S."/>
            <person name="Thiergart T."/>
            <person name="Pickel B."/>
            <person name="Atanasova L."/>
            <person name="Karlsson M."/>
            <person name="Huettel B."/>
            <person name="Barry K.W."/>
            <person name="Haridas S."/>
            <person name="Chen C."/>
            <person name="Bauer D."/>
            <person name="Andreopoulos W."/>
            <person name="Pangilinan J."/>
            <person name="LaButti K."/>
            <person name="Riley R."/>
            <person name="Lipzen A."/>
            <person name="Clum A."/>
            <person name="Drula E."/>
            <person name="Henrissat B."/>
            <person name="Kohler A."/>
            <person name="Grigoriev I.V."/>
            <person name="Martin F.M."/>
            <person name="Hacquard S."/>
        </authorList>
    </citation>
    <scope>NUCLEOTIDE SEQUENCE</scope>
    <source>
        <strain evidence="5">MPI-CAGE-CH-0243</strain>
    </source>
</reference>
<evidence type="ECO:0000259" key="4">
    <source>
        <dbReference type="PROSITE" id="PS51891"/>
    </source>
</evidence>
<dbReference type="InterPro" id="IPR006913">
    <property type="entry name" value="CENP-V/GFA"/>
</dbReference>
<dbReference type="Proteomes" id="UP000700596">
    <property type="component" value="Unassembled WGS sequence"/>
</dbReference>
<protein>
    <recommendedName>
        <fullName evidence="4">CENP-V/GFA domain-containing protein</fullName>
    </recommendedName>
</protein>
<organism evidence="5 6">
    <name type="scientific">Dendryphion nanum</name>
    <dbReference type="NCBI Taxonomy" id="256645"/>
    <lineage>
        <taxon>Eukaryota</taxon>
        <taxon>Fungi</taxon>
        <taxon>Dikarya</taxon>
        <taxon>Ascomycota</taxon>
        <taxon>Pezizomycotina</taxon>
        <taxon>Dothideomycetes</taxon>
        <taxon>Pleosporomycetidae</taxon>
        <taxon>Pleosporales</taxon>
        <taxon>Torulaceae</taxon>
        <taxon>Dendryphion</taxon>
    </lineage>
</organism>
<dbReference type="AlphaFoldDB" id="A0A9P9IQ86"/>
<evidence type="ECO:0000256" key="1">
    <source>
        <dbReference type="ARBA" id="ARBA00005495"/>
    </source>
</evidence>